<comment type="caution">
    <text evidence="8">The sequence shown here is derived from an EMBL/GenBank/DDBJ whole genome shotgun (WGS) entry which is preliminary data.</text>
</comment>
<proteinExistence type="predicted"/>
<reference evidence="8 9" key="1">
    <citation type="submission" date="2019-07" db="EMBL/GenBank/DDBJ databases">
        <title>Rapid identification of Enteric Bacteria from Whole Genome Sequences (WGS) using Average Nucleotide Identity (ANI).</title>
        <authorList>
            <person name="Lane C."/>
        </authorList>
    </citation>
    <scope>NUCLEOTIDE SEQUENCE [LARGE SCALE GENOMIC DNA]</scope>
    <source>
        <strain evidence="8 9">2016D-0084</strain>
    </source>
</reference>
<keyword evidence="5" id="KW-0472">Membrane</keyword>
<evidence type="ECO:0000313" key="9">
    <source>
        <dbReference type="Proteomes" id="UP000321629"/>
    </source>
</evidence>
<evidence type="ECO:0000256" key="2">
    <source>
        <dbReference type="ARBA" id="ARBA00022505"/>
    </source>
</evidence>
<dbReference type="AlphaFoldDB" id="A0A5C7DVV1"/>
<evidence type="ECO:0000313" key="8">
    <source>
        <dbReference type="EMBL" id="TXE88160.1"/>
    </source>
</evidence>
<dbReference type="CDD" id="cd02110">
    <property type="entry name" value="SO_family_Moco_dimer"/>
    <property type="match status" value="1"/>
</dbReference>
<dbReference type="Pfam" id="PF00174">
    <property type="entry name" value="Oxidored_molyb"/>
    <property type="match status" value="1"/>
</dbReference>
<dbReference type="InterPro" id="IPR000572">
    <property type="entry name" value="OxRdtase_Mopterin-bd_dom"/>
</dbReference>
<dbReference type="GO" id="GO:0008482">
    <property type="term" value="F:sulfite oxidase activity"/>
    <property type="evidence" value="ECO:0007669"/>
    <property type="project" value="TreeGrafter"/>
</dbReference>
<dbReference type="PANTHER" id="PTHR19372">
    <property type="entry name" value="SULFITE REDUCTASE"/>
    <property type="match status" value="1"/>
</dbReference>
<accession>A0A5C7DVV1</accession>
<dbReference type="InterPro" id="IPR036374">
    <property type="entry name" value="OxRdtase_Mopterin-bd_sf"/>
</dbReference>
<dbReference type="Gene3D" id="3.90.420.10">
    <property type="entry name" value="Oxidoreductase, molybdopterin-binding domain"/>
    <property type="match status" value="1"/>
</dbReference>
<gene>
    <name evidence="8" type="ORF">FPD38_04815</name>
</gene>
<dbReference type="GO" id="GO:0043546">
    <property type="term" value="F:molybdopterin cofactor binding"/>
    <property type="evidence" value="ECO:0007669"/>
    <property type="project" value="TreeGrafter"/>
</dbReference>
<dbReference type="GO" id="GO:0030151">
    <property type="term" value="F:molybdenum ion binding"/>
    <property type="evidence" value="ECO:0007669"/>
    <property type="project" value="InterPro"/>
</dbReference>
<dbReference type="InterPro" id="IPR008335">
    <property type="entry name" value="Mopterin_OxRdtase_euk"/>
</dbReference>
<sequence>MEKYQLDQKQNLQSQEDRRGFLKNLGITLLGASALANVSFDNYFLGSQALAKELDSFKIDGKKDMIYHGQRPMTAEAQTYALDSDFTKPENFFVRNNGVPPEMSTIKERMKKGWTLEIGGESVKTAKTYTLDELKKKFKHYTYALTLECGGNGRGEVIPSTKGTQWGYGAVACGRWTGVRLKDILEDCGMKDDAVYIGYYGIDTKLNGEEASPISRGVPIKKAMQDETLVAWAYEGKDIPWVNGYPLRLICGGYPASTSGKWLSKIVVRNKVHDGEKMGTSYKVPVDPVKPGDFTSKVEMKIIESMPVRSIITNIKKDDKIKAGKKFEVRGKAWAGELEVKEVYVSNDYGVTWTKAKVEKPLNRLAWQKWSTQISIPTKGYYEIWARAVDSEGNSQPMVLAQWNPGGYINNACHRINVFGV</sequence>
<evidence type="ECO:0000256" key="3">
    <source>
        <dbReference type="ARBA" id="ARBA00022723"/>
    </source>
</evidence>
<feature type="domain" description="Moybdenum cofactor oxidoreductase dimerisation" evidence="7">
    <location>
        <begin position="301"/>
        <end position="418"/>
    </location>
</feature>
<evidence type="ECO:0000256" key="4">
    <source>
        <dbReference type="ARBA" id="ARBA00023002"/>
    </source>
</evidence>
<evidence type="ECO:0000256" key="5">
    <source>
        <dbReference type="SAM" id="Phobius"/>
    </source>
</evidence>
<keyword evidence="5" id="KW-0812">Transmembrane</keyword>
<dbReference type="PRINTS" id="PR00407">
    <property type="entry name" value="EUMOPTERIN"/>
</dbReference>
<keyword evidence="3" id="KW-0479">Metal-binding</keyword>
<dbReference type="SUPFAM" id="SSF81296">
    <property type="entry name" value="E set domains"/>
    <property type="match status" value="1"/>
</dbReference>
<dbReference type="GO" id="GO:0006790">
    <property type="term" value="P:sulfur compound metabolic process"/>
    <property type="evidence" value="ECO:0007669"/>
    <property type="project" value="TreeGrafter"/>
</dbReference>
<comment type="cofactor">
    <cofactor evidence="1">
        <name>Mo-molybdopterin</name>
        <dbReference type="ChEBI" id="CHEBI:71302"/>
    </cofactor>
</comment>
<organism evidence="8 9">
    <name type="scientific">Campylobacter volucris</name>
    <dbReference type="NCBI Taxonomy" id="1031542"/>
    <lineage>
        <taxon>Bacteria</taxon>
        <taxon>Pseudomonadati</taxon>
        <taxon>Campylobacterota</taxon>
        <taxon>Epsilonproteobacteria</taxon>
        <taxon>Campylobacterales</taxon>
        <taxon>Campylobacteraceae</taxon>
        <taxon>Campylobacter</taxon>
    </lineage>
</organism>
<name>A0A5C7DVV1_9BACT</name>
<dbReference type="InterPro" id="IPR005066">
    <property type="entry name" value="MoCF_OxRdtse_dimer"/>
</dbReference>
<feature type="domain" description="Oxidoreductase molybdopterin-binding" evidence="6">
    <location>
        <begin position="110"/>
        <end position="275"/>
    </location>
</feature>
<evidence type="ECO:0000259" key="7">
    <source>
        <dbReference type="Pfam" id="PF03404"/>
    </source>
</evidence>
<keyword evidence="4" id="KW-0560">Oxidoreductase</keyword>
<dbReference type="InterPro" id="IPR014756">
    <property type="entry name" value="Ig_E-set"/>
</dbReference>
<dbReference type="GO" id="GO:0020037">
    <property type="term" value="F:heme binding"/>
    <property type="evidence" value="ECO:0007669"/>
    <property type="project" value="TreeGrafter"/>
</dbReference>
<evidence type="ECO:0000256" key="1">
    <source>
        <dbReference type="ARBA" id="ARBA00001924"/>
    </source>
</evidence>
<dbReference type="PANTHER" id="PTHR19372:SF7">
    <property type="entry name" value="SULFITE OXIDASE, MITOCHONDRIAL"/>
    <property type="match status" value="1"/>
</dbReference>
<keyword evidence="2" id="KW-0500">Molybdenum</keyword>
<dbReference type="EMBL" id="VOWJ01000023">
    <property type="protein sequence ID" value="TXE88160.1"/>
    <property type="molecule type" value="Genomic_DNA"/>
</dbReference>
<feature type="transmembrane region" description="Helical" evidence="5">
    <location>
        <begin position="21"/>
        <end position="40"/>
    </location>
</feature>
<dbReference type="Gene3D" id="2.60.40.650">
    <property type="match status" value="1"/>
</dbReference>
<dbReference type="SUPFAM" id="SSF56524">
    <property type="entry name" value="Oxidoreductase molybdopterin-binding domain"/>
    <property type="match status" value="1"/>
</dbReference>
<keyword evidence="5" id="KW-1133">Transmembrane helix</keyword>
<dbReference type="RefSeq" id="WP_147555612.1">
    <property type="nucleotide sequence ID" value="NZ_VOWJ01000023.1"/>
</dbReference>
<dbReference type="Pfam" id="PF03404">
    <property type="entry name" value="Mo-co_dimer"/>
    <property type="match status" value="1"/>
</dbReference>
<dbReference type="Proteomes" id="UP000321629">
    <property type="component" value="Unassembled WGS sequence"/>
</dbReference>
<evidence type="ECO:0000259" key="6">
    <source>
        <dbReference type="Pfam" id="PF00174"/>
    </source>
</evidence>
<protein>
    <submittedName>
        <fullName evidence="8">Sulfite oxidase</fullName>
    </submittedName>
</protein>